<dbReference type="Proteomes" id="UP000256970">
    <property type="component" value="Unassembled WGS sequence"/>
</dbReference>
<evidence type="ECO:0008006" key="4">
    <source>
        <dbReference type="Google" id="ProtNLM"/>
    </source>
</evidence>
<dbReference type="InterPro" id="IPR006917">
    <property type="entry name" value="SOUL_heme-bd"/>
</dbReference>
<proteinExistence type="inferred from homology"/>
<sequence>MMMGTAAAQFVAPAFYKGLQGPKFTVLKKIGDNIELRRYEPGSWVSIKREGMQLDSAMSGSFMKLFGYISGGNAAGAKIEMTAPVLTKVVPGQGPTCESQFTMSFYNPWKYQSGAAPKPTDASVFINNVPAMDVYVLSFGGWANEAAYKTQAAALMQKLKAEKLPFDSSHWFTAGYDSPYTMANRHNEVWVPAAAAPAAAAAKAKPAASGH</sequence>
<dbReference type="SUPFAM" id="SSF55136">
    <property type="entry name" value="Probable bacterial effector-binding domain"/>
    <property type="match status" value="1"/>
</dbReference>
<reference evidence="2 3" key="1">
    <citation type="submission" date="2016-10" db="EMBL/GenBank/DDBJ databases">
        <authorList>
            <person name="Cai Z."/>
        </authorList>
    </citation>
    <scope>NUCLEOTIDE SEQUENCE [LARGE SCALE GENOMIC DNA]</scope>
</reference>
<name>A0A383W6F1_TETOB</name>
<organism evidence="2 3">
    <name type="scientific">Tetradesmus obliquus</name>
    <name type="common">Green alga</name>
    <name type="synonym">Acutodesmus obliquus</name>
    <dbReference type="NCBI Taxonomy" id="3088"/>
    <lineage>
        <taxon>Eukaryota</taxon>
        <taxon>Viridiplantae</taxon>
        <taxon>Chlorophyta</taxon>
        <taxon>core chlorophytes</taxon>
        <taxon>Chlorophyceae</taxon>
        <taxon>CS clade</taxon>
        <taxon>Sphaeropleales</taxon>
        <taxon>Scenedesmaceae</taxon>
        <taxon>Tetradesmus</taxon>
    </lineage>
</organism>
<dbReference type="Pfam" id="PF04832">
    <property type="entry name" value="SOUL"/>
    <property type="match status" value="1"/>
</dbReference>
<accession>A0A383W6F1</accession>
<dbReference type="InterPro" id="IPR011256">
    <property type="entry name" value="Reg_factor_effector_dom_sf"/>
</dbReference>
<comment type="similarity">
    <text evidence="1">Belongs to the HEBP family.</text>
</comment>
<evidence type="ECO:0000313" key="2">
    <source>
        <dbReference type="EMBL" id="SZX73227.1"/>
    </source>
</evidence>
<keyword evidence="3" id="KW-1185">Reference proteome</keyword>
<evidence type="ECO:0000313" key="3">
    <source>
        <dbReference type="Proteomes" id="UP000256970"/>
    </source>
</evidence>
<protein>
    <recommendedName>
        <fullName evidence="4">SOUL heme-binding protein</fullName>
    </recommendedName>
</protein>
<dbReference type="PANTHER" id="PTHR11220:SF1">
    <property type="entry name" value="HEME-BINDING PROTEIN 2"/>
    <property type="match status" value="1"/>
</dbReference>
<evidence type="ECO:0000256" key="1">
    <source>
        <dbReference type="ARBA" id="ARBA00009817"/>
    </source>
</evidence>
<dbReference type="AlphaFoldDB" id="A0A383W6F1"/>
<gene>
    <name evidence="2" type="ORF">BQ4739_LOCUS13335</name>
</gene>
<dbReference type="EMBL" id="FNXT01001186">
    <property type="protein sequence ID" value="SZX73227.1"/>
    <property type="molecule type" value="Genomic_DNA"/>
</dbReference>
<dbReference type="Gene3D" id="3.20.80.10">
    <property type="entry name" value="Regulatory factor, effector binding domain"/>
    <property type="match status" value="1"/>
</dbReference>
<dbReference type="PANTHER" id="PTHR11220">
    <property type="entry name" value="HEME-BINDING PROTEIN-RELATED"/>
    <property type="match status" value="1"/>
</dbReference>
<dbReference type="FunFam" id="3.20.80.10:FF:000002">
    <property type="entry name" value="Heme-binding protein 2"/>
    <property type="match status" value="1"/>
</dbReference>